<dbReference type="Proteomes" id="UP000054477">
    <property type="component" value="Unassembled WGS sequence"/>
</dbReference>
<sequence>MVRERVVTRDARWGLREIAWERCKLKSKSRVGESRQAFGERGEDEGFTGQRKRTKKTSQLMLKRNSYVETKNKGGSACLLAR</sequence>
<reference evidence="2 3" key="1">
    <citation type="submission" date="2014-04" db="EMBL/GenBank/DDBJ databases">
        <authorList>
            <consortium name="DOE Joint Genome Institute"/>
            <person name="Kuo A."/>
            <person name="Kohler A."/>
            <person name="Nagy L.G."/>
            <person name="Floudas D."/>
            <person name="Copeland A."/>
            <person name="Barry K.W."/>
            <person name="Cichocki N."/>
            <person name="Veneault-Fourrey C."/>
            <person name="LaButti K."/>
            <person name="Lindquist E.A."/>
            <person name="Lipzen A."/>
            <person name="Lundell T."/>
            <person name="Morin E."/>
            <person name="Murat C."/>
            <person name="Sun H."/>
            <person name="Tunlid A."/>
            <person name="Henrissat B."/>
            <person name="Grigoriev I.V."/>
            <person name="Hibbett D.S."/>
            <person name="Martin F."/>
            <person name="Nordberg H.P."/>
            <person name="Cantor M.N."/>
            <person name="Hua S.X."/>
        </authorList>
    </citation>
    <scope>NUCLEOTIDE SEQUENCE [LARGE SCALE GENOMIC DNA]</scope>
    <source>
        <strain evidence="2 3">LaAM-08-1</strain>
    </source>
</reference>
<name>A0A0C9XBU5_9AGAR</name>
<reference evidence="3" key="2">
    <citation type="submission" date="2015-01" db="EMBL/GenBank/DDBJ databases">
        <title>Evolutionary Origins and Diversification of the Mycorrhizal Mutualists.</title>
        <authorList>
            <consortium name="DOE Joint Genome Institute"/>
            <consortium name="Mycorrhizal Genomics Consortium"/>
            <person name="Kohler A."/>
            <person name="Kuo A."/>
            <person name="Nagy L.G."/>
            <person name="Floudas D."/>
            <person name="Copeland A."/>
            <person name="Barry K.W."/>
            <person name="Cichocki N."/>
            <person name="Veneault-Fourrey C."/>
            <person name="LaButti K."/>
            <person name="Lindquist E.A."/>
            <person name="Lipzen A."/>
            <person name="Lundell T."/>
            <person name="Morin E."/>
            <person name="Murat C."/>
            <person name="Riley R."/>
            <person name="Ohm R."/>
            <person name="Sun H."/>
            <person name="Tunlid A."/>
            <person name="Henrissat B."/>
            <person name="Grigoriev I.V."/>
            <person name="Hibbett D.S."/>
            <person name="Martin F."/>
        </authorList>
    </citation>
    <scope>NUCLEOTIDE SEQUENCE [LARGE SCALE GENOMIC DNA]</scope>
    <source>
        <strain evidence="3">LaAM-08-1</strain>
    </source>
</reference>
<accession>A0A0C9XBU5</accession>
<gene>
    <name evidence="2" type="ORF">K443DRAFT_683187</name>
</gene>
<dbReference type="EMBL" id="KN838763">
    <property type="protein sequence ID" value="KIJ95246.1"/>
    <property type="molecule type" value="Genomic_DNA"/>
</dbReference>
<keyword evidence="3" id="KW-1185">Reference proteome</keyword>
<evidence type="ECO:0000256" key="1">
    <source>
        <dbReference type="SAM" id="MobiDB-lite"/>
    </source>
</evidence>
<feature type="compositionally biased region" description="Basic and acidic residues" evidence="1">
    <location>
        <begin position="32"/>
        <end position="41"/>
    </location>
</feature>
<organism evidence="2 3">
    <name type="scientific">Laccaria amethystina LaAM-08-1</name>
    <dbReference type="NCBI Taxonomy" id="1095629"/>
    <lineage>
        <taxon>Eukaryota</taxon>
        <taxon>Fungi</taxon>
        <taxon>Dikarya</taxon>
        <taxon>Basidiomycota</taxon>
        <taxon>Agaricomycotina</taxon>
        <taxon>Agaricomycetes</taxon>
        <taxon>Agaricomycetidae</taxon>
        <taxon>Agaricales</taxon>
        <taxon>Agaricineae</taxon>
        <taxon>Hydnangiaceae</taxon>
        <taxon>Laccaria</taxon>
    </lineage>
</organism>
<proteinExistence type="predicted"/>
<protein>
    <submittedName>
        <fullName evidence="2">Uncharacterized protein</fullName>
    </submittedName>
</protein>
<dbReference type="AlphaFoldDB" id="A0A0C9XBU5"/>
<feature type="region of interest" description="Disordered" evidence="1">
    <location>
        <begin position="32"/>
        <end position="58"/>
    </location>
</feature>
<evidence type="ECO:0000313" key="2">
    <source>
        <dbReference type="EMBL" id="KIJ95246.1"/>
    </source>
</evidence>
<evidence type="ECO:0000313" key="3">
    <source>
        <dbReference type="Proteomes" id="UP000054477"/>
    </source>
</evidence>
<dbReference type="HOGENOM" id="CLU_2558625_0_0_1"/>